<proteinExistence type="predicted"/>
<feature type="region of interest" description="Disordered" evidence="1">
    <location>
        <begin position="244"/>
        <end position="286"/>
    </location>
</feature>
<reference evidence="3" key="1">
    <citation type="journal article" date="2022" name="Int. J. Syst. Evol. Microbiol.">
        <title>Pseudomonas aegrilactucae sp. nov. and Pseudomonas morbosilactucae sp. nov., pathogens causing bacterial rot of lettuce in Japan.</title>
        <authorList>
            <person name="Sawada H."/>
            <person name="Fujikawa T."/>
            <person name="Satou M."/>
        </authorList>
    </citation>
    <scope>NUCLEOTIDE SEQUENCE</scope>
    <source>
        <strain evidence="3">0166_1</strain>
    </source>
</reference>
<evidence type="ECO:0000256" key="1">
    <source>
        <dbReference type="SAM" id="MobiDB-lite"/>
    </source>
</evidence>
<keyword evidence="4" id="KW-1185">Reference proteome</keyword>
<keyword evidence="2" id="KW-1133">Transmembrane helix</keyword>
<gene>
    <name evidence="3" type="ORF">DSM104329_05110</name>
</gene>
<dbReference type="Proteomes" id="UP001162834">
    <property type="component" value="Chromosome"/>
</dbReference>
<evidence type="ECO:0000313" key="3">
    <source>
        <dbReference type="EMBL" id="UGS38680.1"/>
    </source>
</evidence>
<evidence type="ECO:0000313" key="4">
    <source>
        <dbReference type="Proteomes" id="UP001162834"/>
    </source>
</evidence>
<name>A0A9E6Y297_9ACTN</name>
<keyword evidence="2" id="KW-0812">Transmembrane</keyword>
<feature type="compositionally biased region" description="Low complexity" evidence="1">
    <location>
        <begin position="248"/>
        <end position="266"/>
    </location>
</feature>
<evidence type="ECO:0000256" key="2">
    <source>
        <dbReference type="SAM" id="Phobius"/>
    </source>
</evidence>
<feature type="transmembrane region" description="Helical" evidence="2">
    <location>
        <begin position="213"/>
        <end position="238"/>
    </location>
</feature>
<dbReference type="EMBL" id="CP087164">
    <property type="protein sequence ID" value="UGS38680.1"/>
    <property type="molecule type" value="Genomic_DNA"/>
</dbReference>
<organism evidence="3 4">
    <name type="scientific">Capillimicrobium parvum</name>
    <dbReference type="NCBI Taxonomy" id="2884022"/>
    <lineage>
        <taxon>Bacteria</taxon>
        <taxon>Bacillati</taxon>
        <taxon>Actinomycetota</taxon>
        <taxon>Thermoleophilia</taxon>
        <taxon>Solirubrobacterales</taxon>
        <taxon>Capillimicrobiaceae</taxon>
        <taxon>Capillimicrobium</taxon>
    </lineage>
</organism>
<keyword evidence="2" id="KW-0472">Membrane</keyword>
<accession>A0A9E6Y297</accession>
<dbReference type="AlphaFoldDB" id="A0A9E6Y297"/>
<protein>
    <submittedName>
        <fullName evidence="3">Uncharacterized protein</fullName>
    </submittedName>
</protein>
<dbReference type="KEGG" id="sbae:DSM104329_05110"/>
<feature type="transmembrane region" description="Helical" evidence="2">
    <location>
        <begin position="24"/>
        <end position="49"/>
    </location>
</feature>
<sequence>MSASNVTALSVTPDAPSRWTGGRIAMIVAGSLLALIALAAVVLGAYGLWLHTTQRSDGYVMTSSERFGTGSYALATSTLHVSSDVPGFLYGRDWLGDVRIRGESANPARPLFIGIARKGDVDRYLAGVAHSEVVDVNANPFGTNYRPSYRAHAGGKPAVPPGREKFWVAQVAGRGSLSLAWGVEHGNWAVVVMRPDGSRGVSADLAAGAKVPALLWASIGVLVAGILTLGGAAALIYFGARDRRRGRTPGASPPAAARAEASARSPDVQTRTPDDGDGSNELGGSG</sequence>